<dbReference type="Proteomes" id="UP000233837">
    <property type="component" value="Unassembled WGS sequence"/>
</dbReference>
<dbReference type="Pfam" id="PF22936">
    <property type="entry name" value="Pol_BBD"/>
    <property type="match status" value="1"/>
</dbReference>
<dbReference type="EMBL" id="KZ502480">
    <property type="protein sequence ID" value="PKU77973.1"/>
    <property type="molecule type" value="Genomic_DNA"/>
</dbReference>
<evidence type="ECO:0000313" key="2">
    <source>
        <dbReference type="EMBL" id="PKU77973.1"/>
    </source>
</evidence>
<protein>
    <submittedName>
        <fullName evidence="2">Putative mitochondrial protein</fullName>
    </submittedName>
</protein>
<feature type="domain" description="Retrovirus-related Pol polyprotein from transposon TNT 1-94-like beta-barrel" evidence="1">
    <location>
        <begin position="32"/>
        <end position="70"/>
    </location>
</feature>
<name>A0A2I0WQM9_9ASPA</name>
<sequence length="134" mass="15354">MEANFSMEEHDEYLDVSLSVVSRSLYLDGSCWILDTGATYRICPTREWFCTYKKLDIGIVTMGKTKVIEVGVLKIYHEALIYLKEVHHNNLYYFQGRTMIGSTAVADDSSDANLLWYVQLAHAREASFMALVKQ</sequence>
<reference evidence="2 3" key="2">
    <citation type="journal article" date="2017" name="Nature">
        <title>The Apostasia genome and the evolution of orchids.</title>
        <authorList>
            <person name="Zhang G.Q."/>
            <person name="Liu K.W."/>
            <person name="Li Z."/>
            <person name="Lohaus R."/>
            <person name="Hsiao Y.Y."/>
            <person name="Niu S.C."/>
            <person name="Wang J.Y."/>
            <person name="Lin Y.C."/>
            <person name="Xu Q."/>
            <person name="Chen L.J."/>
            <person name="Yoshida K."/>
            <person name="Fujiwara S."/>
            <person name="Wang Z.W."/>
            <person name="Zhang Y.Q."/>
            <person name="Mitsuda N."/>
            <person name="Wang M."/>
            <person name="Liu G.H."/>
            <person name="Pecoraro L."/>
            <person name="Huang H.X."/>
            <person name="Xiao X.J."/>
            <person name="Lin M."/>
            <person name="Wu X.Y."/>
            <person name="Wu W.L."/>
            <person name="Chen Y.Y."/>
            <person name="Chang S.B."/>
            <person name="Sakamoto S."/>
            <person name="Ohme-Takagi M."/>
            <person name="Yagi M."/>
            <person name="Zeng S.J."/>
            <person name="Shen C.Y."/>
            <person name="Yeh C.M."/>
            <person name="Luo Y.B."/>
            <person name="Tsai W.C."/>
            <person name="Van de Peer Y."/>
            <person name="Liu Z.J."/>
        </authorList>
    </citation>
    <scope>NUCLEOTIDE SEQUENCE [LARGE SCALE GENOMIC DNA]</scope>
    <source>
        <tissue evidence="2">The whole plant</tissue>
    </source>
</reference>
<organism evidence="2 3">
    <name type="scientific">Dendrobium catenatum</name>
    <dbReference type="NCBI Taxonomy" id="906689"/>
    <lineage>
        <taxon>Eukaryota</taxon>
        <taxon>Viridiplantae</taxon>
        <taxon>Streptophyta</taxon>
        <taxon>Embryophyta</taxon>
        <taxon>Tracheophyta</taxon>
        <taxon>Spermatophyta</taxon>
        <taxon>Magnoliopsida</taxon>
        <taxon>Liliopsida</taxon>
        <taxon>Asparagales</taxon>
        <taxon>Orchidaceae</taxon>
        <taxon>Epidendroideae</taxon>
        <taxon>Malaxideae</taxon>
        <taxon>Dendrobiinae</taxon>
        <taxon>Dendrobium</taxon>
    </lineage>
</organism>
<evidence type="ECO:0000259" key="1">
    <source>
        <dbReference type="Pfam" id="PF22936"/>
    </source>
</evidence>
<dbReference type="AlphaFoldDB" id="A0A2I0WQM9"/>
<gene>
    <name evidence="2" type="ORF">MA16_Dca011593</name>
</gene>
<evidence type="ECO:0000313" key="3">
    <source>
        <dbReference type="Proteomes" id="UP000233837"/>
    </source>
</evidence>
<dbReference type="InterPro" id="IPR054722">
    <property type="entry name" value="PolX-like_BBD"/>
</dbReference>
<proteinExistence type="predicted"/>
<keyword evidence="3" id="KW-1185">Reference proteome</keyword>
<accession>A0A2I0WQM9</accession>
<reference evidence="2 3" key="1">
    <citation type="journal article" date="2016" name="Sci. Rep.">
        <title>The Dendrobium catenatum Lindl. genome sequence provides insights into polysaccharide synthase, floral development and adaptive evolution.</title>
        <authorList>
            <person name="Zhang G.Q."/>
            <person name="Xu Q."/>
            <person name="Bian C."/>
            <person name="Tsai W.C."/>
            <person name="Yeh C.M."/>
            <person name="Liu K.W."/>
            <person name="Yoshida K."/>
            <person name="Zhang L.S."/>
            <person name="Chang S.B."/>
            <person name="Chen F."/>
            <person name="Shi Y."/>
            <person name="Su Y.Y."/>
            <person name="Zhang Y.Q."/>
            <person name="Chen L.J."/>
            <person name="Yin Y."/>
            <person name="Lin M."/>
            <person name="Huang H."/>
            <person name="Deng H."/>
            <person name="Wang Z.W."/>
            <person name="Zhu S.L."/>
            <person name="Zhao X."/>
            <person name="Deng C."/>
            <person name="Niu S.C."/>
            <person name="Huang J."/>
            <person name="Wang M."/>
            <person name="Liu G.H."/>
            <person name="Yang H.J."/>
            <person name="Xiao X.J."/>
            <person name="Hsiao Y.Y."/>
            <person name="Wu W.L."/>
            <person name="Chen Y.Y."/>
            <person name="Mitsuda N."/>
            <person name="Ohme-Takagi M."/>
            <person name="Luo Y.B."/>
            <person name="Van de Peer Y."/>
            <person name="Liu Z.J."/>
        </authorList>
    </citation>
    <scope>NUCLEOTIDE SEQUENCE [LARGE SCALE GENOMIC DNA]</scope>
    <source>
        <tissue evidence="2">The whole plant</tissue>
    </source>
</reference>